<dbReference type="Proteomes" id="UP001153269">
    <property type="component" value="Unassembled WGS sequence"/>
</dbReference>
<comment type="caution">
    <text evidence="1">The sequence shown here is derived from an EMBL/GenBank/DDBJ whole genome shotgun (WGS) entry which is preliminary data.</text>
</comment>
<proteinExistence type="predicted"/>
<organism evidence="1 2">
    <name type="scientific">Pleuronectes platessa</name>
    <name type="common">European plaice</name>
    <dbReference type="NCBI Taxonomy" id="8262"/>
    <lineage>
        <taxon>Eukaryota</taxon>
        <taxon>Metazoa</taxon>
        <taxon>Chordata</taxon>
        <taxon>Craniata</taxon>
        <taxon>Vertebrata</taxon>
        <taxon>Euteleostomi</taxon>
        <taxon>Actinopterygii</taxon>
        <taxon>Neopterygii</taxon>
        <taxon>Teleostei</taxon>
        <taxon>Neoteleostei</taxon>
        <taxon>Acanthomorphata</taxon>
        <taxon>Carangaria</taxon>
        <taxon>Pleuronectiformes</taxon>
        <taxon>Pleuronectoidei</taxon>
        <taxon>Pleuronectidae</taxon>
        <taxon>Pleuronectes</taxon>
    </lineage>
</organism>
<evidence type="ECO:0000313" key="1">
    <source>
        <dbReference type="EMBL" id="CAB1440758.1"/>
    </source>
</evidence>
<accession>A0A9N7YWT4</accession>
<sequence>MPPGHLFAASQAERCEKLLQYFRLIDGLVHKGCWKEAQWFAAAHHAPANLHLQFPFKTPEDQSRRRILSSKGDSHVTLMQSDRAEWVLTLTAQSHLEAFPAVSEALTLPRRLQAEISKPLPPHINDQTECTSPHICRHACTSSASFVLSLSSPLRAPARPLLQMFPSRHLLVHLLVHLLLCSPHPSTSQLARVTGFPMLQHRPRSTDHKLLTGAKLPQQYNLIRPALRLNSLQLFAVTGISGTGGEMRVSDLGTAVVCV</sequence>
<reference evidence="1" key="1">
    <citation type="submission" date="2020-03" db="EMBL/GenBank/DDBJ databases">
        <authorList>
            <person name="Weist P."/>
        </authorList>
    </citation>
    <scope>NUCLEOTIDE SEQUENCE</scope>
</reference>
<protein>
    <submittedName>
        <fullName evidence="1">Uncharacterized protein</fullName>
    </submittedName>
</protein>
<gene>
    <name evidence="1" type="ORF">PLEPLA_LOCUS28525</name>
</gene>
<evidence type="ECO:0000313" key="2">
    <source>
        <dbReference type="Proteomes" id="UP001153269"/>
    </source>
</evidence>
<dbReference type="AlphaFoldDB" id="A0A9N7YWT4"/>
<keyword evidence="2" id="KW-1185">Reference proteome</keyword>
<name>A0A9N7YWT4_PLEPL</name>
<dbReference type="EMBL" id="CADEAL010002502">
    <property type="protein sequence ID" value="CAB1440758.1"/>
    <property type="molecule type" value="Genomic_DNA"/>
</dbReference>